<name>A0A417YAG9_9BACI</name>
<evidence type="ECO:0000313" key="2">
    <source>
        <dbReference type="EMBL" id="RHW29690.1"/>
    </source>
</evidence>
<accession>A0A417YAG9</accession>
<dbReference type="InterPro" id="IPR006938">
    <property type="entry name" value="DUF624"/>
</dbReference>
<feature type="transmembrane region" description="Helical" evidence="1">
    <location>
        <begin position="110"/>
        <end position="133"/>
    </location>
</feature>
<dbReference type="RefSeq" id="WP_118890358.1">
    <property type="nucleotide sequence ID" value="NZ_PHUT01000021.1"/>
</dbReference>
<evidence type="ECO:0000256" key="1">
    <source>
        <dbReference type="SAM" id="Phobius"/>
    </source>
</evidence>
<evidence type="ECO:0000313" key="3">
    <source>
        <dbReference type="Proteomes" id="UP000285456"/>
    </source>
</evidence>
<feature type="transmembrane region" description="Helical" evidence="1">
    <location>
        <begin position="78"/>
        <end position="98"/>
    </location>
</feature>
<dbReference type="Pfam" id="PF04854">
    <property type="entry name" value="DUF624"/>
    <property type="match status" value="1"/>
</dbReference>
<reference evidence="2 3" key="1">
    <citation type="journal article" date="2007" name="Int. J. Syst. Evol. Microbiol.">
        <title>Oceanobacillus profundus sp. nov., isolated from a deep-sea sediment core.</title>
        <authorList>
            <person name="Kim Y.G."/>
            <person name="Choi D.H."/>
            <person name="Hyun S."/>
            <person name="Cho B.C."/>
        </authorList>
    </citation>
    <scope>NUCLEOTIDE SEQUENCE [LARGE SCALE GENOMIC DNA]</scope>
    <source>
        <strain evidence="2 3">DSM 18246</strain>
    </source>
</reference>
<feature type="transmembrane region" description="Helical" evidence="1">
    <location>
        <begin position="23"/>
        <end position="49"/>
    </location>
</feature>
<feature type="transmembrane region" description="Helical" evidence="1">
    <location>
        <begin position="174"/>
        <end position="193"/>
    </location>
</feature>
<keyword evidence="3" id="KW-1185">Reference proteome</keyword>
<keyword evidence="1" id="KW-0812">Transmembrane</keyword>
<comment type="caution">
    <text evidence="2">The sequence shown here is derived from an EMBL/GenBank/DDBJ whole genome shotgun (WGS) entry which is preliminary data.</text>
</comment>
<dbReference type="AlphaFoldDB" id="A0A417YAG9"/>
<keyword evidence="1" id="KW-0472">Membrane</keyword>
<organism evidence="2 3">
    <name type="scientific">Oceanobacillus profundus</name>
    <dbReference type="NCBI Taxonomy" id="372463"/>
    <lineage>
        <taxon>Bacteria</taxon>
        <taxon>Bacillati</taxon>
        <taxon>Bacillota</taxon>
        <taxon>Bacilli</taxon>
        <taxon>Bacillales</taxon>
        <taxon>Bacillaceae</taxon>
        <taxon>Oceanobacillus</taxon>
    </lineage>
</organism>
<dbReference type="PROSITE" id="PS51257">
    <property type="entry name" value="PROKAR_LIPOPROTEIN"/>
    <property type="match status" value="1"/>
</dbReference>
<feature type="transmembrane region" description="Helical" evidence="1">
    <location>
        <begin position="145"/>
        <end position="168"/>
    </location>
</feature>
<proteinExistence type="predicted"/>
<protein>
    <submittedName>
        <fullName evidence="2">DUF624 domain-containing protein</fullName>
    </submittedName>
</protein>
<dbReference type="EMBL" id="QWEH01000021">
    <property type="protein sequence ID" value="RHW29690.1"/>
    <property type="molecule type" value="Genomic_DNA"/>
</dbReference>
<dbReference type="OrthoDB" id="2182676at2"/>
<sequence>MNSKTNTIYQILEWITKFAYVNLLWIVFTFAGCVVLGFYPATIAMFAMVRDWLRGKSDLPVLKTFWVYYKRDFLKSNILGLFINILFVFIITDIYYIQVSMNETLSWTHIPLFAFMLLVALFLFYIFPSFVHYDLKVGELMKNALLIMIISPIHSFFMLVCIVSTFFIMRAVPALFFIFGSVTYAFITTWLSLHAFHRIQDKKG</sequence>
<gene>
    <name evidence="2" type="ORF">D1B32_21000</name>
</gene>
<keyword evidence="1" id="KW-1133">Transmembrane helix</keyword>
<dbReference type="Proteomes" id="UP000285456">
    <property type="component" value="Unassembled WGS sequence"/>
</dbReference>